<dbReference type="PANTHER" id="PTHR33393">
    <property type="entry name" value="POLYGLUTAMINE SYNTHESIS ACCESSORY PROTEIN RV0574C-RELATED"/>
    <property type="match status" value="1"/>
</dbReference>
<reference evidence="4" key="1">
    <citation type="submission" date="2019-03" db="EMBL/GenBank/DDBJ databases">
        <title>Lake Tanganyika Metagenome-Assembled Genomes (MAGs).</title>
        <authorList>
            <person name="Tran P."/>
        </authorList>
    </citation>
    <scope>NUCLEOTIDE SEQUENCE</scope>
    <source>
        <strain evidence="4">K_DeepCast_150m_m2_040</strain>
    </source>
</reference>
<evidence type="ECO:0000259" key="3">
    <source>
        <dbReference type="SMART" id="SM00854"/>
    </source>
</evidence>
<dbReference type="Proteomes" id="UP000779900">
    <property type="component" value="Unassembled WGS sequence"/>
</dbReference>
<dbReference type="PANTHER" id="PTHR33393:SF12">
    <property type="entry name" value="CAPSULE BIOSYNTHESIS PROTEIN CAPA"/>
    <property type="match status" value="1"/>
</dbReference>
<feature type="chain" id="PRO_5037506616" evidence="2">
    <location>
        <begin position="30"/>
        <end position="380"/>
    </location>
</feature>
<feature type="signal peptide" evidence="2">
    <location>
        <begin position="1"/>
        <end position="29"/>
    </location>
</feature>
<accession>A0A937XER2</accession>
<dbReference type="PROSITE" id="PS51257">
    <property type="entry name" value="PROKAR_LIPOPROTEIN"/>
    <property type="match status" value="1"/>
</dbReference>
<evidence type="ECO:0000313" key="5">
    <source>
        <dbReference type="Proteomes" id="UP000779900"/>
    </source>
</evidence>
<name>A0A937XER2_UNCW3</name>
<evidence type="ECO:0000313" key="4">
    <source>
        <dbReference type="EMBL" id="MBM3331717.1"/>
    </source>
</evidence>
<dbReference type="EMBL" id="VGIR01000041">
    <property type="protein sequence ID" value="MBM3331717.1"/>
    <property type="molecule type" value="Genomic_DNA"/>
</dbReference>
<dbReference type="CDD" id="cd07381">
    <property type="entry name" value="MPP_CapA"/>
    <property type="match status" value="1"/>
</dbReference>
<comment type="similarity">
    <text evidence="1">Belongs to the CapA family.</text>
</comment>
<keyword evidence="2" id="KW-0732">Signal</keyword>
<evidence type="ECO:0000256" key="2">
    <source>
        <dbReference type="SAM" id="SignalP"/>
    </source>
</evidence>
<feature type="domain" description="Capsule synthesis protein CapA" evidence="3">
    <location>
        <begin position="38"/>
        <end position="287"/>
    </location>
</feature>
<dbReference type="InterPro" id="IPR029052">
    <property type="entry name" value="Metallo-depent_PP-like"/>
</dbReference>
<proteinExistence type="inferred from homology"/>
<dbReference type="InterPro" id="IPR019079">
    <property type="entry name" value="Capsule_synth_CapA"/>
</dbReference>
<dbReference type="AlphaFoldDB" id="A0A937XER2"/>
<protein>
    <submittedName>
        <fullName evidence="4">CapA family protein</fullName>
    </submittedName>
</protein>
<dbReference type="InterPro" id="IPR052169">
    <property type="entry name" value="CW_Biosynth-Accessory"/>
</dbReference>
<dbReference type="SMART" id="SM00854">
    <property type="entry name" value="PGA_cap"/>
    <property type="match status" value="1"/>
</dbReference>
<gene>
    <name evidence="4" type="ORF">FJY68_07700</name>
</gene>
<evidence type="ECO:0000256" key="1">
    <source>
        <dbReference type="ARBA" id="ARBA00005662"/>
    </source>
</evidence>
<comment type="caution">
    <text evidence="4">The sequence shown here is derived from an EMBL/GenBank/DDBJ whole genome shotgun (WGS) entry which is preliminary data.</text>
</comment>
<sequence length="380" mass="41153">MALNQPRATVLPVLFLVLLPTVGGCGAGAAAPGTNSVTFAFCGDVFLHSQNIAAARDEGTQEFNFDPVFSQVKSRLDSADFAVCWLGGEFSNTPPYRGYPLFRSPASLLHTLKRAGFDICLATNHIMDGGRKGLAERIRLLDSLGLLHAGEFSSPAAAGRPLVLEKNGLRIALLSYTYGTNGLPVPERWMVSLIDTARMAEDVRRAESLKVDFTIVMLHQGEEYRLTPTSEQVRTARFLAGLGVDLVVSSHPHVVEPAGMVEGVRPDSAPFRMPVLTYSLGNFYCGQSYPNTRTGLIVDVQLARDKSGTRIVDAGFTPTYIYKSERLPGRYRVLAIREALAGFASGADSTLTASDTADLRRELDAVTARVSNPSIPFQAR</sequence>
<organism evidence="4 5">
    <name type="scientific">candidate division WOR-3 bacterium</name>
    <dbReference type="NCBI Taxonomy" id="2052148"/>
    <lineage>
        <taxon>Bacteria</taxon>
        <taxon>Bacteria division WOR-3</taxon>
    </lineage>
</organism>
<dbReference type="Gene3D" id="3.60.21.10">
    <property type="match status" value="1"/>
</dbReference>
<dbReference type="Pfam" id="PF09587">
    <property type="entry name" value="PGA_cap"/>
    <property type="match status" value="1"/>
</dbReference>
<dbReference type="SUPFAM" id="SSF56300">
    <property type="entry name" value="Metallo-dependent phosphatases"/>
    <property type="match status" value="1"/>
</dbReference>